<name>A0ABQ1WCS1_9BACT</name>
<evidence type="ECO:0000256" key="1">
    <source>
        <dbReference type="ARBA" id="ARBA00022679"/>
    </source>
</evidence>
<dbReference type="Pfam" id="PF00534">
    <property type="entry name" value="Glycos_transf_1"/>
    <property type="match status" value="1"/>
</dbReference>
<dbReference type="RefSeq" id="WP_188502485.1">
    <property type="nucleotide sequence ID" value="NZ_BMFP01000006.1"/>
</dbReference>
<protein>
    <submittedName>
        <fullName evidence="3">Glycosyl transferase</fullName>
    </submittedName>
</protein>
<keyword evidence="4" id="KW-1185">Reference proteome</keyword>
<proteinExistence type="predicted"/>
<keyword evidence="1 3" id="KW-0808">Transferase</keyword>
<organism evidence="3 4">
    <name type="scientific">Pontibacter amylolyticus</name>
    <dbReference type="NCBI Taxonomy" id="1424080"/>
    <lineage>
        <taxon>Bacteria</taxon>
        <taxon>Pseudomonadati</taxon>
        <taxon>Bacteroidota</taxon>
        <taxon>Cytophagia</taxon>
        <taxon>Cytophagales</taxon>
        <taxon>Hymenobacteraceae</taxon>
        <taxon>Pontibacter</taxon>
    </lineage>
</organism>
<feature type="domain" description="Glycosyl transferase family 1" evidence="2">
    <location>
        <begin position="160"/>
        <end position="310"/>
    </location>
</feature>
<dbReference type="InterPro" id="IPR001296">
    <property type="entry name" value="Glyco_trans_1"/>
</dbReference>
<evidence type="ECO:0000259" key="2">
    <source>
        <dbReference type="Pfam" id="PF00534"/>
    </source>
</evidence>
<sequence length="332" mass="38667">MTVAVVKDERTSRSIKRYTSLIEAIDNYETYTIPKSKYRLYSLVHKYLVIPAKLAFSKHKKIILPSERYSYLLLFLHHKKVFIVCHDLHDLMDKSSSWWRRCLDRNFIKLLRYSTKIICVSEHTKEDLARIIEERFLSKVTVIHNPVEEFWFENVQINDSKFAALKKRQFILLVGTNAWYKNIRETLKALAKVKSSLIVRVGAVDPDLLSLFEEDQLIQFNGITEKELQWLYQNAALFLLPSIHEGFGWPVLEAMASGCPVVVSDRASIPEVAGDAGLYFSPYDMGQMLKNINKVLLDRDLQLEMSEKGKAIAFKFRFDIYQSRFSNVLNKE</sequence>
<dbReference type="Proteomes" id="UP000634043">
    <property type="component" value="Unassembled WGS sequence"/>
</dbReference>
<dbReference type="PANTHER" id="PTHR46401:SF2">
    <property type="entry name" value="GLYCOSYLTRANSFERASE WBBK-RELATED"/>
    <property type="match status" value="1"/>
</dbReference>
<dbReference type="Gene3D" id="3.40.50.2000">
    <property type="entry name" value="Glycogen Phosphorylase B"/>
    <property type="match status" value="2"/>
</dbReference>
<reference evidence="4" key="1">
    <citation type="journal article" date="2019" name="Int. J. Syst. Evol. Microbiol.">
        <title>The Global Catalogue of Microorganisms (GCM) 10K type strain sequencing project: providing services to taxonomists for standard genome sequencing and annotation.</title>
        <authorList>
            <consortium name="The Broad Institute Genomics Platform"/>
            <consortium name="The Broad Institute Genome Sequencing Center for Infectious Disease"/>
            <person name="Wu L."/>
            <person name="Ma J."/>
        </authorList>
    </citation>
    <scope>NUCLEOTIDE SEQUENCE [LARGE SCALE GENOMIC DNA]</scope>
    <source>
        <strain evidence="4">CGMCC 1.12749</strain>
    </source>
</reference>
<evidence type="ECO:0000313" key="4">
    <source>
        <dbReference type="Proteomes" id="UP000634043"/>
    </source>
</evidence>
<accession>A0ABQ1WCS1</accession>
<dbReference type="EMBL" id="BMFP01000006">
    <property type="protein sequence ID" value="GGG25377.1"/>
    <property type="molecule type" value="Genomic_DNA"/>
</dbReference>
<evidence type="ECO:0000313" key="3">
    <source>
        <dbReference type="EMBL" id="GGG25377.1"/>
    </source>
</evidence>
<dbReference type="SUPFAM" id="SSF53756">
    <property type="entry name" value="UDP-Glycosyltransferase/glycogen phosphorylase"/>
    <property type="match status" value="1"/>
</dbReference>
<comment type="caution">
    <text evidence="3">The sequence shown here is derived from an EMBL/GenBank/DDBJ whole genome shotgun (WGS) entry which is preliminary data.</text>
</comment>
<dbReference type="CDD" id="cd03809">
    <property type="entry name" value="GT4_MtfB-like"/>
    <property type="match status" value="1"/>
</dbReference>
<dbReference type="GO" id="GO:0016740">
    <property type="term" value="F:transferase activity"/>
    <property type="evidence" value="ECO:0007669"/>
    <property type="project" value="UniProtKB-KW"/>
</dbReference>
<gene>
    <name evidence="3" type="ORF">GCM10011323_31410</name>
</gene>
<dbReference type="PANTHER" id="PTHR46401">
    <property type="entry name" value="GLYCOSYLTRANSFERASE WBBK-RELATED"/>
    <property type="match status" value="1"/>
</dbReference>